<evidence type="ECO:0000313" key="2">
    <source>
        <dbReference type="Proteomes" id="UP000789901"/>
    </source>
</evidence>
<dbReference type="Proteomes" id="UP000789901">
    <property type="component" value="Unassembled WGS sequence"/>
</dbReference>
<feature type="non-terminal residue" evidence="1">
    <location>
        <position position="78"/>
    </location>
</feature>
<protein>
    <submittedName>
        <fullName evidence="1">26530_t:CDS:1</fullName>
    </submittedName>
</protein>
<name>A0ABN7XTP2_GIGMA</name>
<organism evidence="1 2">
    <name type="scientific">Gigaspora margarita</name>
    <dbReference type="NCBI Taxonomy" id="4874"/>
    <lineage>
        <taxon>Eukaryota</taxon>
        <taxon>Fungi</taxon>
        <taxon>Fungi incertae sedis</taxon>
        <taxon>Mucoromycota</taxon>
        <taxon>Glomeromycotina</taxon>
        <taxon>Glomeromycetes</taxon>
        <taxon>Diversisporales</taxon>
        <taxon>Gigasporaceae</taxon>
        <taxon>Gigaspora</taxon>
    </lineage>
</organism>
<gene>
    <name evidence="1" type="ORF">GMARGA_LOCUS46260</name>
</gene>
<evidence type="ECO:0000313" key="1">
    <source>
        <dbReference type="EMBL" id="CAG8857441.1"/>
    </source>
</evidence>
<keyword evidence="2" id="KW-1185">Reference proteome</keyword>
<feature type="non-terminal residue" evidence="1">
    <location>
        <position position="1"/>
    </location>
</feature>
<sequence length="78" mass="8903">TKDNSRGDKQKWACTLKTACGYATTIRTGTWLASSKLSFAQIAKIIFCWSYKLPQKFAVLETGVTPKIMVDWYNFCRD</sequence>
<accession>A0ABN7XTP2</accession>
<comment type="caution">
    <text evidence="1">The sequence shown here is derived from an EMBL/GenBank/DDBJ whole genome shotgun (WGS) entry which is preliminary data.</text>
</comment>
<reference evidence="1 2" key="1">
    <citation type="submission" date="2021-06" db="EMBL/GenBank/DDBJ databases">
        <authorList>
            <person name="Kallberg Y."/>
            <person name="Tangrot J."/>
            <person name="Rosling A."/>
        </authorList>
    </citation>
    <scope>NUCLEOTIDE SEQUENCE [LARGE SCALE GENOMIC DNA]</scope>
    <source>
        <strain evidence="1 2">120-4 pot B 10/14</strain>
    </source>
</reference>
<proteinExistence type="predicted"/>
<dbReference type="EMBL" id="CAJVQB010171009">
    <property type="protein sequence ID" value="CAG8857441.1"/>
    <property type="molecule type" value="Genomic_DNA"/>
</dbReference>